<reference evidence="2" key="1">
    <citation type="submission" date="2021-06" db="EMBL/GenBank/DDBJ databases">
        <authorList>
            <person name="Arsene-Ploetze F."/>
        </authorList>
    </citation>
    <scope>NUCLEOTIDE SEQUENCE</scope>
    <source>
        <strain evidence="2">SBRY1</strain>
    </source>
</reference>
<accession>A0A9W4E799</accession>
<evidence type="ECO:0000313" key="2">
    <source>
        <dbReference type="EMBL" id="CAG7627104.1"/>
    </source>
</evidence>
<protein>
    <submittedName>
        <fullName evidence="2">Uncharacterized protein</fullName>
    </submittedName>
</protein>
<organism evidence="2 3">
    <name type="scientific">Actinacidiphila bryophytorum</name>
    <dbReference type="NCBI Taxonomy" id="1436133"/>
    <lineage>
        <taxon>Bacteria</taxon>
        <taxon>Bacillati</taxon>
        <taxon>Actinomycetota</taxon>
        <taxon>Actinomycetes</taxon>
        <taxon>Kitasatosporales</taxon>
        <taxon>Streptomycetaceae</taxon>
        <taxon>Actinacidiphila</taxon>
    </lineage>
</organism>
<evidence type="ECO:0000313" key="3">
    <source>
        <dbReference type="Proteomes" id="UP001153328"/>
    </source>
</evidence>
<dbReference type="EMBL" id="CAJVAX010000012">
    <property type="protein sequence ID" value="CAG7627104.1"/>
    <property type="molecule type" value="Genomic_DNA"/>
</dbReference>
<keyword evidence="3" id="KW-1185">Reference proteome</keyword>
<feature type="region of interest" description="Disordered" evidence="1">
    <location>
        <begin position="246"/>
        <end position="431"/>
    </location>
</feature>
<feature type="compositionally biased region" description="Basic residues" evidence="1">
    <location>
        <begin position="246"/>
        <end position="255"/>
    </location>
</feature>
<feature type="compositionally biased region" description="Basic and acidic residues" evidence="1">
    <location>
        <begin position="50"/>
        <end position="69"/>
    </location>
</feature>
<gene>
    <name evidence="2" type="ORF">SBRY_20331</name>
</gene>
<dbReference type="Proteomes" id="UP001153328">
    <property type="component" value="Unassembled WGS sequence"/>
</dbReference>
<sequence>MHTAPAVGQHPQDGQPGHPGELRHGHPALEGGQGVRHPPGRRPHPADQGLRLDDQRGPRRADRLPRGDGRTPGLHGRGAPHGLLPRRGGTPDVHEPAAARHTAAAGLRGPQDRRRPLRLAGELLDGGATALDVRPVHGVLHHRRRLPHVGALRGQGRHPAERVPGGAALHHLPGVQPVPDGRRARPQPLLRLPALGARPRRAREGPRRRGLPRPRRPQEDLCAALPGALAHGVLPAPVLRRRHTQGLRHRPGLHHLGREPGPGRDLRQQPGPAQRHGHPRAPQGAAVQRPRRVLVGADAAGRRAGGGRRHRDGTVRGQQRVLEGPHRQRARRLPRHDLLQDRPGPRRRPHGPDHHVALDRPARRGRRAGTARQPVQRHSQGQCAAGGHRAGTLVLGRHRAHRGAADRGPGPRRGGRHDGGHAAAHRRGARAAVRLPLPLRRAQEAGAEHQPLPGRQRRLGLRRGHLRLERGARRRSGPAGPADPARHRQSGPPPARLGRVLEVPAAPRRLARTLAALSESSE</sequence>
<feature type="region of interest" description="Disordered" evidence="1">
    <location>
        <begin position="443"/>
        <end position="504"/>
    </location>
</feature>
<evidence type="ECO:0000256" key="1">
    <source>
        <dbReference type="SAM" id="MobiDB-lite"/>
    </source>
</evidence>
<feature type="region of interest" description="Disordered" evidence="1">
    <location>
        <begin position="172"/>
        <end position="218"/>
    </location>
</feature>
<feature type="compositionally biased region" description="Basic and acidic residues" evidence="1">
    <location>
        <begin position="256"/>
        <end position="267"/>
    </location>
</feature>
<proteinExistence type="predicted"/>
<feature type="region of interest" description="Disordered" evidence="1">
    <location>
        <begin position="1"/>
        <end position="110"/>
    </location>
</feature>
<comment type="caution">
    <text evidence="2">The sequence shown here is derived from an EMBL/GenBank/DDBJ whole genome shotgun (WGS) entry which is preliminary data.</text>
</comment>
<name>A0A9W4E799_9ACTN</name>
<feature type="compositionally biased region" description="Low complexity" evidence="1">
    <location>
        <begin position="186"/>
        <end position="197"/>
    </location>
</feature>
<dbReference type="AlphaFoldDB" id="A0A9W4E799"/>
<feature type="compositionally biased region" description="Basic residues" evidence="1">
    <location>
        <begin position="455"/>
        <end position="465"/>
    </location>
</feature>
<feature type="compositionally biased region" description="Basic and acidic residues" evidence="1">
    <location>
        <begin position="335"/>
        <end position="362"/>
    </location>
</feature>